<dbReference type="GO" id="GO:0003677">
    <property type="term" value="F:DNA binding"/>
    <property type="evidence" value="ECO:0007669"/>
    <property type="project" value="UniProtKB-KW"/>
</dbReference>
<comment type="similarity">
    <text evidence="1">Belongs to the type-I restriction system S methylase family.</text>
</comment>
<accession>X1MS52</accession>
<reference evidence="5" key="1">
    <citation type="journal article" date="2014" name="Front. Microbiol.">
        <title>High frequency of phylogenetically diverse reductive dehalogenase-homologous genes in deep subseafloor sedimentary metagenomes.</title>
        <authorList>
            <person name="Kawai M."/>
            <person name="Futagami T."/>
            <person name="Toyoda A."/>
            <person name="Takaki Y."/>
            <person name="Nishi S."/>
            <person name="Hori S."/>
            <person name="Arai W."/>
            <person name="Tsubouchi T."/>
            <person name="Morono Y."/>
            <person name="Uchiyama I."/>
            <person name="Ito T."/>
            <person name="Fujiyama A."/>
            <person name="Inagaki F."/>
            <person name="Takami H."/>
        </authorList>
    </citation>
    <scope>NUCLEOTIDE SEQUENCE</scope>
    <source>
        <strain evidence="5">Expedition CK06-06</strain>
    </source>
</reference>
<feature type="domain" description="Type I restriction modification DNA specificity" evidence="4">
    <location>
        <begin position="23"/>
        <end position="178"/>
    </location>
</feature>
<dbReference type="GO" id="GO:0009307">
    <property type="term" value="P:DNA restriction-modification system"/>
    <property type="evidence" value="ECO:0007669"/>
    <property type="project" value="UniProtKB-KW"/>
</dbReference>
<dbReference type="Gene3D" id="3.90.220.20">
    <property type="entry name" value="DNA methylase specificity domains"/>
    <property type="match status" value="1"/>
</dbReference>
<evidence type="ECO:0000313" key="5">
    <source>
        <dbReference type="EMBL" id="GAI17495.1"/>
    </source>
</evidence>
<dbReference type="EMBL" id="BARV01005760">
    <property type="protein sequence ID" value="GAI17495.1"/>
    <property type="molecule type" value="Genomic_DNA"/>
</dbReference>
<dbReference type="Pfam" id="PF01420">
    <property type="entry name" value="Methylase_S"/>
    <property type="match status" value="1"/>
</dbReference>
<dbReference type="PANTHER" id="PTHR30408">
    <property type="entry name" value="TYPE-1 RESTRICTION ENZYME ECOKI SPECIFICITY PROTEIN"/>
    <property type="match status" value="1"/>
</dbReference>
<organism evidence="5">
    <name type="scientific">marine sediment metagenome</name>
    <dbReference type="NCBI Taxonomy" id="412755"/>
    <lineage>
        <taxon>unclassified sequences</taxon>
        <taxon>metagenomes</taxon>
        <taxon>ecological metagenomes</taxon>
    </lineage>
</organism>
<protein>
    <recommendedName>
        <fullName evidence="4">Type I restriction modification DNA specificity domain-containing protein</fullName>
    </recommendedName>
</protein>
<dbReference type="InterPro" id="IPR000055">
    <property type="entry name" value="Restrct_endonuc_typeI_TRD"/>
</dbReference>
<proteinExistence type="inferred from homology"/>
<comment type="caution">
    <text evidence="5">The sequence shown here is derived from an EMBL/GenBank/DDBJ whole genome shotgun (WGS) entry which is preliminary data.</text>
</comment>
<dbReference type="InterPro" id="IPR044946">
    <property type="entry name" value="Restrct_endonuc_typeI_TRD_sf"/>
</dbReference>
<gene>
    <name evidence="5" type="ORF">S06H3_11690</name>
</gene>
<evidence type="ECO:0000259" key="4">
    <source>
        <dbReference type="Pfam" id="PF01420"/>
    </source>
</evidence>
<dbReference type="SUPFAM" id="SSF116734">
    <property type="entry name" value="DNA methylase specificity domain"/>
    <property type="match status" value="1"/>
</dbReference>
<evidence type="ECO:0000256" key="3">
    <source>
        <dbReference type="ARBA" id="ARBA00023125"/>
    </source>
</evidence>
<dbReference type="InterPro" id="IPR052021">
    <property type="entry name" value="Type-I_RS_S_subunit"/>
</dbReference>
<keyword evidence="2" id="KW-0680">Restriction system</keyword>
<evidence type="ECO:0000256" key="1">
    <source>
        <dbReference type="ARBA" id="ARBA00010923"/>
    </source>
</evidence>
<dbReference type="AlphaFoldDB" id="X1MS52"/>
<dbReference type="PANTHER" id="PTHR30408:SF12">
    <property type="entry name" value="TYPE I RESTRICTION ENZYME MJAVIII SPECIFICITY SUBUNIT"/>
    <property type="match status" value="1"/>
</dbReference>
<keyword evidence="3" id="KW-0238">DNA-binding</keyword>
<evidence type="ECO:0000256" key="2">
    <source>
        <dbReference type="ARBA" id="ARBA00022747"/>
    </source>
</evidence>
<sequence>MKLERRPASEMKDSGVEWVGEIPENWKVTKLKKISDVRVSNVDKKSDEAEPEVLLCNYIDVYNNEFITSKINFMKATASLEQIKKFTLKKEDVIITKDSEEPTDIAVPALVNENLEGVVCGYHLALIRPNIKVIIGRFLLRQFQTKSINEQFVIAANGVTRFGLKTSRILNANFVVPPPLRANPNRQLSRVQNLKNSKTNRR</sequence>
<name>X1MS52_9ZZZZ</name>